<organism evidence="3 4">
    <name type="scientific">Deinococcus koreensis</name>
    <dbReference type="NCBI Taxonomy" id="2054903"/>
    <lineage>
        <taxon>Bacteria</taxon>
        <taxon>Thermotogati</taxon>
        <taxon>Deinococcota</taxon>
        <taxon>Deinococci</taxon>
        <taxon>Deinococcales</taxon>
        <taxon>Deinococcaceae</taxon>
        <taxon>Deinococcus</taxon>
    </lineage>
</organism>
<dbReference type="AlphaFoldDB" id="A0A2K3UTV2"/>
<reference evidence="3 4" key="1">
    <citation type="submission" date="2018-01" db="EMBL/GenBank/DDBJ databases">
        <title>Deinococcus koreensis sp. nov., a radiation-resistant bacterium isolated from river water.</title>
        <authorList>
            <person name="Choi A."/>
        </authorList>
    </citation>
    <scope>NUCLEOTIDE SEQUENCE [LARGE SCALE GENOMIC DNA]</scope>
    <source>
        <strain evidence="3 4">SJW1-2</strain>
    </source>
</reference>
<dbReference type="OrthoDB" id="68913at2"/>
<keyword evidence="1" id="KW-0732">Signal</keyword>
<dbReference type="Proteomes" id="UP000236379">
    <property type="component" value="Unassembled WGS sequence"/>
</dbReference>
<dbReference type="InterPro" id="IPR036761">
    <property type="entry name" value="TTHA0802/YceI-like_sf"/>
</dbReference>
<dbReference type="SMART" id="SM00867">
    <property type="entry name" value="YceI"/>
    <property type="match status" value="1"/>
</dbReference>
<feature type="chain" id="PRO_5014378575" description="Lipid/polyisoprenoid-binding YceI-like domain-containing protein" evidence="1">
    <location>
        <begin position="22"/>
        <end position="184"/>
    </location>
</feature>
<dbReference type="Gene3D" id="2.40.128.110">
    <property type="entry name" value="Lipid/polyisoprenoid-binding, YceI-like"/>
    <property type="match status" value="1"/>
</dbReference>
<evidence type="ECO:0000313" key="4">
    <source>
        <dbReference type="Proteomes" id="UP000236379"/>
    </source>
</evidence>
<comment type="caution">
    <text evidence="3">The sequence shown here is derived from an EMBL/GenBank/DDBJ whole genome shotgun (WGS) entry which is preliminary data.</text>
</comment>
<dbReference type="InterPro" id="IPR007372">
    <property type="entry name" value="Lipid/polyisoprenoid-bd_YceI"/>
</dbReference>
<evidence type="ECO:0000256" key="1">
    <source>
        <dbReference type="SAM" id="SignalP"/>
    </source>
</evidence>
<dbReference type="RefSeq" id="WP_103309003.1">
    <property type="nucleotide sequence ID" value="NZ_PPPD01000001.1"/>
</dbReference>
<feature type="signal peptide" evidence="1">
    <location>
        <begin position="1"/>
        <end position="21"/>
    </location>
</feature>
<dbReference type="PANTHER" id="PTHR34406:SF1">
    <property type="entry name" value="PROTEIN YCEI"/>
    <property type="match status" value="1"/>
</dbReference>
<name>A0A2K3UTV2_9DEIO</name>
<dbReference type="SUPFAM" id="SSF101874">
    <property type="entry name" value="YceI-like"/>
    <property type="match status" value="1"/>
</dbReference>
<dbReference type="EMBL" id="PPPD01000001">
    <property type="protein sequence ID" value="PNY79974.1"/>
    <property type="molecule type" value="Genomic_DNA"/>
</dbReference>
<sequence length="184" mass="19206">MRPLPRRLIALCALLMLPASAAPVGYSAGDGSATFDIRVLLVPVRGTIEGVSAEADVDSADLAATTGRVTVPLVNLKTGNGLRDSHARSEVALWAEKYPNAVFTLGRLTGGRLVEGTTLATTATGTLTVKATTRTISVPVKATLSGAQIRVSTQFKFNPYDFDVRYPGSATSVAVDVSFVLAAK</sequence>
<keyword evidence="4" id="KW-1185">Reference proteome</keyword>
<feature type="domain" description="Lipid/polyisoprenoid-binding YceI-like" evidence="2">
    <location>
        <begin position="25"/>
        <end position="184"/>
    </location>
</feature>
<evidence type="ECO:0000313" key="3">
    <source>
        <dbReference type="EMBL" id="PNY79974.1"/>
    </source>
</evidence>
<accession>A0A2K3UTV2</accession>
<proteinExistence type="predicted"/>
<protein>
    <recommendedName>
        <fullName evidence="2">Lipid/polyisoprenoid-binding YceI-like domain-containing protein</fullName>
    </recommendedName>
</protein>
<evidence type="ECO:0000259" key="2">
    <source>
        <dbReference type="SMART" id="SM00867"/>
    </source>
</evidence>
<dbReference type="PANTHER" id="PTHR34406">
    <property type="entry name" value="PROTEIN YCEI"/>
    <property type="match status" value="1"/>
</dbReference>
<dbReference type="Pfam" id="PF04264">
    <property type="entry name" value="YceI"/>
    <property type="match status" value="1"/>
</dbReference>
<gene>
    <name evidence="3" type="ORF">CVO96_00145</name>
</gene>